<evidence type="ECO:0000313" key="3">
    <source>
        <dbReference type="Proteomes" id="UP000886842"/>
    </source>
</evidence>
<reference evidence="2" key="2">
    <citation type="journal article" date="2021" name="PeerJ">
        <title>Extensive microbial diversity within the chicken gut microbiome revealed by metagenomics and culture.</title>
        <authorList>
            <person name="Gilroy R."/>
            <person name="Ravi A."/>
            <person name="Getino M."/>
            <person name="Pursley I."/>
            <person name="Horton D.L."/>
            <person name="Alikhan N.F."/>
            <person name="Baker D."/>
            <person name="Gharbi K."/>
            <person name="Hall N."/>
            <person name="Watson M."/>
            <person name="Adriaenssens E.M."/>
            <person name="Foster-Nyarko E."/>
            <person name="Jarju S."/>
            <person name="Secka A."/>
            <person name="Antonio M."/>
            <person name="Oren A."/>
            <person name="Chaudhuri R.R."/>
            <person name="La Ragione R."/>
            <person name="Hildebrand F."/>
            <person name="Pallen M.J."/>
        </authorList>
    </citation>
    <scope>NUCLEOTIDE SEQUENCE</scope>
    <source>
        <strain evidence="2">ChiGjej1B1-24693</strain>
    </source>
</reference>
<dbReference type="Proteomes" id="UP000886842">
    <property type="component" value="Unassembled WGS sequence"/>
</dbReference>
<feature type="non-terminal residue" evidence="2">
    <location>
        <position position="829"/>
    </location>
</feature>
<evidence type="ECO:0000313" key="2">
    <source>
        <dbReference type="EMBL" id="HIT76585.1"/>
    </source>
</evidence>
<feature type="domain" description="CobN/magnesium chelatase" evidence="1">
    <location>
        <begin position="151"/>
        <end position="713"/>
    </location>
</feature>
<protein>
    <submittedName>
        <fullName evidence="2">Cobaltochelatase subunit CobN</fullName>
    </submittedName>
</protein>
<dbReference type="AlphaFoldDB" id="A0A9D1H1X0"/>
<dbReference type="Pfam" id="PF02514">
    <property type="entry name" value="CobN-Mg_chel"/>
    <property type="match status" value="2"/>
</dbReference>
<reference evidence="2" key="1">
    <citation type="submission" date="2020-10" db="EMBL/GenBank/DDBJ databases">
        <authorList>
            <person name="Gilroy R."/>
        </authorList>
    </citation>
    <scope>NUCLEOTIDE SEQUENCE</scope>
    <source>
        <strain evidence="2">ChiGjej1B1-24693</strain>
    </source>
</reference>
<feature type="domain" description="CobN/magnesium chelatase" evidence="1">
    <location>
        <begin position="753"/>
        <end position="824"/>
    </location>
</feature>
<accession>A0A9D1H1X0</accession>
<dbReference type="PANTHER" id="PTHR44119:SF1">
    <property type="entry name" value="MAGNESIUM-CHELATASE SUBUNIT CHLH, CHLOROPLASTIC"/>
    <property type="match status" value="1"/>
</dbReference>
<dbReference type="PANTHER" id="PTHR44119">
    <property type="entry name" value="MAGNESIUM-CHELATASE SUBUNIT CHLH, CHLOROPLASTIC"/>
    <property type="match status" value="1"/>
</dbReference>
<gene>
    <name evidence="2" type="ORF">IAA98_13455</name>
</gene>
<comment type="caution">
    <text evidence="2">The sequence shown here is derived from an EMBL/GenBank/DDBJ whole genome shotgun (WGS) entry which is preliminary data.</text>
</comment>
<evidence type="ECO:0000259" key="1">
    <source>
        <dbReference type="Pfam" id="PF02514"/>
    </source>
</evidence>
<organism evidence="2 3">
    <name type="scientific">Candidatus Avipropionibacterium avicola</name>
    <dbReference type="NCBI Taxonomy" id="2840701"/>
    <lineage>
        <taxon>Bacteria</taxon>
        <taxon>Bacillati</taxon>
        <taxon>Actinomycetota</taxon>
        <taxon>Actinomycetes</taxon>
        <taxon>Propionibacteriales</taxon>
        <taxon>Propionibacteriaceae</taxon>
        <taxon>Propionibacteriaceae incertae sedis</taxon>
        <taxon>Candidatus Avipropionibacterium</taxon>
    </lineage>
</organism>
<proteinExistence type="predicted"/>
<name>A0A9D1H1X0_9ACTN</name>
<dbReference type="EMBL" id="DVLP01000394">
    <property type="protein sequence ID" value="HIT76585.1"/>
    <property type="molecule type" value="Genomic_DNA"/>
</dbReference>
<sequence>MSAAQGPVLVGIGLDGSLGSALAEACRRRNARWWTSEVDALPAGASVLLTAARDPESIARADRAAAAVEAALLPVTVLGDDQDVVRIGDFNSREQSGRDAVALAAGALARAGLPVGATVSEVLRVAAEAGHLVPVEAGALRTVCLVLQALAHPCDENHDLVVDLLQAALTEEPWTGREPRRHPRHGFWAPETGVTERLDGLAAGDGPITVVAVSRNQVCSGNDDHLHELWGSLHAQHHRVLGWFGRTEDLLTDLDGLLDRVGVWINTRSYTLTGGDGSPELDQGTALLDRLGTIQLSTLVLTAQTRQEWEDSAAGVSPATLAHQIAIPELQGGVAPIVIATRAPDSDRIAAVGEQCDKLARLARRWLDLADTPAGERELAIVLVAHDADKGKVGTASMLDVWESLWRWLRALAERGYDVEVPDSAQDLLAAVLSEPEDGAPATHPRVLHEYHAGDYLADYAHAERVVTGRGPAPGEFDTDGVHLFVHGARFGRVSVICQPSFGYGSDPATLLFNPDASPTHSFAATYTWISQHLKPDAILHFGTHGALEFMPGTQVGLKPYDYSDHLIGNIPHLYLYVASNPSEAAIARRRSYATIVNHLNPPLARSDLYGDLEVLRGDVRALLAATDPVRRDELWAQIRDQAAHLGLDADVDPAAATADPGQPRTDYLNSLFAALDEVAESLIALGLHILGEGVQPEQAGAILAATAELGNEDHGLVSLLDDPRLPGLVETVVAGGPVGDHDPEWYGFLTGLRDDLAHCTEIESLLDAHDGRYVLPGPGGDPVRHRAMLPTGRNTYSVDPLRIPTARAVRRGRQQAEALLAHARVDPS</sequence>
<dbReference type="InterPro" id="IPR003672">
    <property type="entry name" value="CobN/Mg_chltase"/>
</dbReference>